<comment type="caution">
    <text evidence="2">The sequence shown here is derived from an EMBL/GenBank/DDBJ whole genome shotgun (WGS) entry which is preliminary data.</text>
</comment>
<organism evidence="2 3">
    <name type="scientific">Metallococcus carri</name>
    <dbReference type="NCBI Taxonomy" id="1656884"/>
    <lineage>
        <taxon>Bacteria</taxon>
        <taxon>Bacillati</taxon>
        <taxon>Actinomycetota</taxon>
        <taxon>Actinomycetes</taxon>
        <taxon>Micrococcales</taxon>
        <taxon>Dermacoccaceae</taxon>
        <taxon>Metallococcus</taxon>
    </lineage>
</organism>
<dbReference type="Pfam" id="PF10724">
    <property type="entry name" value="DUF2516"/>
    <property type="match status" value="1"/>
</dbReference>
<reference evidence="2" key="1">
    <citation type="submission" date="2020-03" db="EMBL/GenBank/DDBJ databases">
        <title>Draft sequencing of Calidifontibacter sp. DB0510.</title>
        <authorList>
            <person name="Kim D.-U."/>
        </authorList>
    </citation>
    <scope>NUCLEOTIDE SEQUENCE</scope>
    <source>
        <strain evidence="2">DB0510</strain>
    </source>
</reference>
<sequence length="105" mass="11056">MTALATVQAWVALILGVLLLGMSAFAVVDALRHRADAFVAAGKLTKPIWLGINGVCAAIALLMLTQSPLSIFGIIAAVGSGVYLADVRPKLREVEGNRGRGNTRW</sequence>
<evidence type="ECO:0000313" key="2">
    <source>
        <dbReference type="EMBL" id="NHN55512.1"/>
    </source>
</evidence>
<keyword evidence="1" id="KW-0812">Transmembrane</keyword>
<feature type="transmembrane region" description="Helical" evidence="1">
    <location>
        <begin position="50"/>
        <end position="83"/>
    </location>
</feature>
<dbReference type="RefSeq" id="WP_166195195.1">
    <property type="nucleotide sequence ID" value="NZ_JAAOIV010000004.1"/>
</dbReference>
<name>A0A967B4K6_9MICO</name>
<keyword evidence="3" id="KW-1185">Reference proteome</keyword>
<evidence type="ECO:0000256" key="1">
    <source>
        <dbReference type="SAM" id="Phobius"/>
    </source>
</evidence>
<dbReference type="AlphaFoldDB" id="A0A967B4K6"/>
<protein>
    <submittedName>
        <fullName evidence="2">DUF2516 family protein</fullName>
    </submittedName>
</protein>
<dbReference type="EMBL" id="JAAOIV010000004">
    <property type="protein sequence ID" value="NHN55512.1"/>
    <property type="molecule type" value="Genomic_DNA"/>
</dbReference>
<proteinExistence type="predicted"/>
<gene>
    <name evidence="2" type="ORF">G9U51_06925</name>
</gene>
<keyword evidence="1" id="KW-1133">Transmembrane helix</keyword>
<accession>A0A967B4K6</accession>
<evidence type="ECO:0000313" key="3">
    <source>
        <dbReference type="Proteomes" id="UP000744769"/>
    </source>
</evidence>
<keyword evidence="1" id="KW-0472">Membrane</keyword>
<dbReference type="Proteomes" id="UP000744769">
    <property type="component" value="Unassembled WGS sequence"/>
</dbReference>
<dbReference type="InterPro" id="IPR019662">
    <property type="entry name" value="DUF2516"/>
</dbReference>